<dbReference type="Gene3D" id="1.25.40.10">
    <property type="entry name" value="Tetratricopeptide repeat domain"/>
    <property type="match status" value="1"/>
</dbReference>
<dbReference type="Proteomes" id="UP000503462">
    <property type="component" value="Chromosome 4"/>
</dbReference>
<name>A0A6H0Y0S1_9PEZI</name>
<organism evidence="1 2">
    <name type="scientific">Peltaster fructicola</name>
    <dbReference type="NCBI Taxonomy" id="286661"/>
    <lineage>
        <taxon>Eukaryota</taxon>
        <taxon>Fungi</taxon>
        <taxon>Dikarya</taxon>
        <taxon>Ascomycota</taxon>
        <taxon>Pezizomycotina</taxon>
        <taxon>Dothideomycetes</taxon>
        <taxon>Dothideomycetes incertae sedis</taxon>
        <taxon>Peltaster</taxon>
    </lineage>
</organism>
<proteinExistence type="predicted"/>
<dbReference type="SUPFAM" id="SSF48452">
    <property type="entry name" value="TPR-like"/>
    <property type="match status" value="1"/>
</dbReference>
<sequence length="636" mass="72737">MSMDGSVRFEQLMRQAAGFKGNAEWELAENCLRDADSLCNRPRFPNAAQNHLRVQLELAEVTRRHGNYQEAIKAQEKVVTSHEIDDFRRCQVYGELGVNYRHTDRISKAAETFQKQYDLANKLAFQADAETCRAVGNLAMAKYQLFQDTQPHDHALLLEAEHLQAERVETSQQLLLRLNKLFGNEGSSRGQTLAAIGATQAWRGTWTARLHMWQAIGVSRLVLVYIAGGKLEEAVSYGHKAVEMTKSATWADPTVRALCRFMCGHALLANGEVASAKEQFDFPISANPQAVGICTPAIALCKEPSAEHRGYLQEVIKAGVSLTAYDEQGYSALDYAVYSDDNESTKLLKKGLITQVDFEGMEEALRLAKIRKHFREIVNGQFRPILQQQRSDCIPALRNKYLELLQQDNDKRERFDWLRVVNYTAFLERQKLPRWDMTDHQLAQEFAQIRSTGSGVEPFLVFISYRWIGKDKDPMSRDPDNAEHYQYRRMLDALEQLLEQNPHIKEENMFVWLDCACVDQVNKEAGRKERGINALPIIVAQCNAVISLIDDQYYDRAWCAVEMMIVQSLRESSQSHHWYEHILHDNQSSEPYGMLQRGPAKVDKPLRPSAMQVTVESDRRYIEFLERQSMLLGKVA</sequence>
<reference evidence="1 2" key="1">
    <citation type="journal article" date="2016" name="Sci. Rep.">
        <title>Peltaster fructicola genome reveals evolution from an invasive phytopathogen to an ectophytic parasite.</title>
        <authorList>
            <person name="Xu C."/>
            <person name="Chen H."/>
            <person name="Gleason M.L."/>
            <person name="Xu J.R."/>
            <person name="Liu H."/>
            <person name="Zhang R."/>
            <person name="Sun G."/>
        </authorList>
    </citation>
    <scope>NUCLEOTIDE SEQUENCE [LARGE SCALE GENOMIC DNA]</scope>
    <source>
        <strain evidence="1 2">LNHT1506</strain>
    </source>
</reference>
<keyword evidence="2" id="KW-1185">Reference proteome</keyword>
<dbReference type="InterPro" id="IPR011990">
    <property type="entry name" value="TPR-like_helical_dom_sf"/>
</dbReference>
<dbReference type="AlphaFoldDB" id="A0A6H0Y0S1"/>
<evidence type="ECO:0000313" key="2">
    <source>
        <dbReference type="Proteomes" id="UP000503462"/>
    </source>
</evidence>
<protein>
    <recommendedName>
        <fullName evidence="3">Heterokaryon incompatibility domain-containing protein</fullName>
    </recommendedName>
</protein>
<dbReference type="OrthoDB" id="423576at2759"/>
<evidence type="ECO:0000313" key="1">
    <source>
        <dbReference type="EMBL" id="QIX00505.1"/>
    </source>
</evidence>
<evidence type="ECO:0008006" key="3">
    <source>
        <dbReference type="Google" id="ProtNLM"/>
    </source>
</evidence>
<dbReference type="EMBL" id="CP051142">
    <property type="protein sequence ID" value="QIX00505.1"/>
    <property type="molecule type" value="Genomic_DNA"/>
</dbReference>
<gene>
    <name evidence="1" type="ORF">AMS68_006022</name>
</gene>
<accession>A0A6H0Y0S1</accession>